<dbReference type="OrthoDB" id="346652at2759"/>
<feature type="compositionally biased region" description="Low complexity" evidence="2">
    <location>
        <begin position="389"/>
        <end position="407"/>
    </location>
</feature>
<evidence type="ECO:0000313" key="3">
    <source>
        <dbReference type="EMBL" id="CDJ29137.1"/>
    </source>
</evidence>
<protein>
    <recommendedName>
        <fullName evidence="5">IQ calmodulin-binding motif domain-containing protein</fullName>
    </recommendedName>
</protein>
<dbReference type="PROSITE" id="PS50096">
    <property type="entry name" value="IQ"/>
    <property type="match status" value="1"/>
</dbReference>
<reference evidence="3" key="1">
    <citation type="submission" date="2013-10" db="EMBL/GenBank/DDBJ databases">
        <title>Genomic analysis of the causative agents of coccidiosis in chickens.</title>
        <authorList>
            <person name="Reid A.J."/>
            <person name="Blake D."/>
            <person name="Billington K."/>
            <person name="Browne H."/>
            <person name="Dunn M."/>
            <person name="Hung S."/>
            <person name="Kawahara F."/>
            <person name="Miranda-Saavedra D."/>
            <person name="Mourier T."/>
            <person name="Nagra H."/>
            <person name="Otto T.D."/>
            <person name="Rawlings N."/>
            <person name="Sanchez A."/>
            <person name="Sanders M."/>
            <person name="Subramaniam C."/>
            <person name="Tay Y."/>
            <person name="Dear P."/>
            <person name="Doerig C."/>
            <person name="Gruber A."/>
            <person name="Parkinson J."/>
            <person name="Shirley M."/>
            <person name="Wan K.L."/>
            <person name="Berriman M."/>
            <person name="Tomley F."/>
            <person name="Pain A."/>
        </authorList>
    </citation>
    <scope>NUCLEOTIDE SEQUENCE [LARGE SCALE GENOMIC DNA]</scope>
    <source>
        <strain evidence="3">Houghton</strain>
    </source>
</reference>
<feature type="region of interest" description="Disordered" evidence="2">
    <location>
        <begin position="507"/>
        <end position="537"/>
    </location>
</feature>
<evidence type="ECO:0000256" key="2">
    <source>
        <dbReference type="SAM" id="MobiDB-lite"/>
    </source>
</evidence>
<dbReference type="CDD" id="cd23767">
    <property type="entry name" value="IQCD"/>
    <property type="match status" value="1"/>
</dbReference>
<gene>
    <name evidence="3" type="ORF">EMH_0047140</name>
</gene>
<dbReference type="AlphaFoldDB" id="U6JYK5"/>
<organism evidence="3 4">
    <name type="scientific">Eimeria mitis</name>
    <dbReference type="NCBI Taxonomy" id="44415"/>
    <lineage>
        <taxon>Eukaryota</taxon>
        <taxon>Sar</taxon>
        <taxon>Alveolata</taxon>
        <taxon>Apicomplexa</taxon>
        <taxon>Conoidasida</taxon>
        <taxon>Coccidia</taxon>
        <taxon>Eucoccidiorida</taxon>
        <taxon>Eimeriorina</taxon>
        <taxon>Eimeriidae</taxon>
        <taxon>Eimeria</taxon>
    </lineage>
</organism>
<name>U6JYK5_9EIME</name>
<evidence type="ECO:0000313" key="4">
    <source>
        <dbReference type="Proteomes" id="UP000030744"/>
    </source>
</evidence>
<dbReference type="Proteomes" id="UP000030744">
    <property type="component" value="Unassembled WGS sequence"/>
</dbReference>
<evidence type="ECO:0008006" key="5">
    <source>
        <dbReference type="Google" id="ProtNLM"/>
    </source>
</evidence>
<keyword evidence="1" id="KW-0175">Coiled coil</keyword>
<feature type="coiled-coil region" evidence="1">
    <location>
        <begin position="51"/>
        <end position="78"/>
    </location>
</feature>
<proteinExistence type="predicted"/>
<sequence>MGKEAVTNEGEREHAAEGAAGAAAPPVQQLSLSRRRAKHPMSPAEACEIISNAWRRRLEREHRLLEELKEAATLLRNEAACVVQSCFRGFLLRKALGEELQTTVIRWKNPPPGKRHEAEVSIPDPPKWTKKIPMHFCPVRQTYVCPVPVVKGRLLVRLLVDDKAVPLQPFTTEGEDPAARPGVLLLPGSSLRDRIAPQYPWKAARQWLQQQQLQHEQRLQLQELPETQEQLKEQQLKLQEQQEASIPGQAAQHFLEKGELEAPMRPPRRLGPGLLGSGAAQEDAWSSSQYESNVYSWGAPCRPPWSPNSSSSEERELSPLQRRPSWASGARLNKGRPARLPPRWRQYEQQQQQQQDREQDGQGQQRQQQQQQQHSQQQGCSQHQHERMPTPSSNSNSSATWSEAENAGSLYSPTNSSGEPTAAAAAAAAAGAAATSKTTAATAATASVAVSTSCVDASRGLCSPELPTAPSYWAVCHSIDSPRALSPTEEISVTPMSTSVSQQQRWEQPQHKFSLSPPEAQSKDILKTPCKETNWPPRIDEDYPWRTFLRHLVKKQTGPQG</sequence>
<dbReference type="RefSeq" id="XP_013351706.1">
    <property type="nucleotide sequence ID" value="XM_013496252.1"/>
</dbReference>
<dbReference type="GeneID" id="25379405"/>
<feature type="compositionally biased region" description="Polar residues" evidence="2">
    <location>
        <begin position="409"/>
        <end position="419"/>
    </location>
</feature>
<feature type="compositionally biased region" description="Basic and acidic residues" evidence="2">
    <location>
        <begin position="521"/>
        <end position="530"/>
    </location>
</feature>
<accession>U6JYK5</accession>
<feature type="region of interest" description="Disordered" evidence="2">
    <location>
        <begin position="303"/>
        <end position="419"/>
    </location>
</feature>
<dbReference type="EMBL" id="HG681747">
    <property type="protein sequence ID" value="CDJ29137.1"/>
    <property type="molecule type" value="Genomic_DNA"/>
</dbReference>
<reference evidence="3" key="2">
    <citation type="submission" date="2013-10" db="EMBL/GenBank/DDBJ databases">
        <authorList>
            <person name="Aslett M."/>
        </authorList>
    </citation>
    <scope>NUCLEOTIDE SEQUENCE [LARGE SCALE GENOMIC DNA]</scope>
    <source>
        <strain evidence="3">Houghton</strain>
    </source>
</reference>
<evidence type="ECO:0000256" key="1">
    <source>
        <dbReference type="SAM" id="Coils"/>
    </source>
</evidence>
<dbReference type="VEuPathDB" id="ToxoDB:EMH_0047140"/>
<feature type="region of interest" description="Disordered" evidence="2">
    <location>
        <begin position="260"/>
        <end position="282"/>
    </location>
</feature>
<feature type="compositionally biased region" description="Low complexity" evidence="2">
    <location>
        <begin position="361"/>
        <end position="382"/>
    </location>
</feature>
<keyword evidence="4" id="KW-1185">Reference proteome</keyword>
<feature type="region of interest" description="Disordered" evidence="2">
    <location>
        <begin position="1"/>
        <end position="38"/>
    </location>
</feature>